<dbReference type="EMBL" id="JAMKPW020000011">
    <property type="protein sequence ID" value="KAK8213505.1"/>
    <property type="molecule type" value="Genomic_DNA"/>
</dbReference>
<sequence>MSSFVAVSAATNMDYRGCAGCRKSTPRVSEISRARSLSSLRTGGWPARVTWGAHGAKTVKSRTARKQYERHRLLDSRVIARRWMCNDSVFNKVLVSLPPNVPSPLWCYLCMLPSVYRTTVSFELS</sequence>
<dbReference type="Proteomes" id="UP001320706">
    <property type="component" value="Unassembled WGS sequence"/>
</dbReference>
<reference evidence="1" key="1">
    <citation type="submission" date="2024-02" db="EMBL/GenBank/DDBJ databases">
        <title>Metagenome Assembled Genome of Zalaria obscura JY119.</title>
        <authorList>
            <person name="Vighnesh L."/>
            <person name="Jagadeeshwari U."/>
            <person name="Venkata Ramana C."/>
            <person name="Sasikala C."/>
        </authorList>
    </citation>
    <scope>NUCLEOTIDE SEQUENCE</scope>
    <source>
        <strain evidence="1">JY119</strain>
    </source>
</reference>
<keyword evidence="2" id="KW-1185">Reference proteome</keyword>
<organism evidence="1 2">
    <name type="scientific">Zalaria obscura</name>
    <dbReference type="NCBI Taxonomy" id="2024903"/>
    <lineage>
        <taxon>Eukaryota</taxon>
        <taxon>Fungi</taxon>
        <taxon>Dikarya</taxon>
        <taxon>Ascomycota</taxon>
        <taxon>Pezizomycotina</taxon>
        <taxon>Dothideomycetes</taxon>
        <taxon>Dothideomycetidae</taxon>
        <taxon>Dothideales</taxon>
        <taxon>Zalariaceae</taxon>
        <taxon>Zalaria</taxon>
    </lineage>
</organism>
<name>A0ACC3SHY8_9PEZI</name>
<evidence type="ECO:0000313" key="2">
    <source>
        <dbReference type="Proteomes" id="UP001320706"/>
    </source>
</evidence>
<comment type="caution">
    <text evidence="1">The sequence shown here is derived from an EMBL/GenBank/DDBJ whole genome shotgun (WGS) entry which is preliminary data.</text>
</comment>
<proteinExistence type="predicted"/>
<gene>
    <name evidence="1" type="ORF">M8818_002807</name>
</gene>
<evidence type="ECO:0000313" key="1">
    <source>
        <dbReference type="EMBL" id="KAK8213505.1"/>
    </source>
</evidence>
<protein>
    <submittedName>
        <fullName evidence="1">Uncharacterized protein</fullName>
    </submittedName>
</protein>
<accession>A0ACC3SHY8</accession>